<evidence type="ECO:0000313" key="7">
    <source>
        <dbReference type="Proteomes" id="UP000673691"/>
    </source>
</evidence>
<evidence type="ECO:0000256" key="3">
    <source>
        <dbReference type="ARBA" id="ARBA00023015"/>
    </source>
</evidence>
<dbReference type="AlphaFoldDB" id="A0A8H8DH80"/>
<dbReference type="EMBL" id="JAEFCI010008927">
    <property type="protein sequence ID" value="KAG5458138.1"/>
    <property type="molecule type" value="Genomic_DNA"/>
</dbReference>
<evidence type="ECO:0000256" key="1">
    <source>
        <dbReference type="ARBA" id="ARBA00004123"/>
    </source>
</evidence>
<dbReference type="GO" id="GO:0000228">
    <property type="term" value="C:nuclear chromosome"/>
    <property type="evidence" value="ECO:0007669"/>
    <property type="project" value="InterPro"/>
</dbReference>
<evidence type="ECO:0000313" key="6">
    <source>
        <dbReference type="EMBL" id="KAG5458138.1"/>
    </source>
</evidence>
<evidence type="ECO:0000256" key="4">
    <source>
        <dbReference type="ARBA" id="ARBA00023163"/>
    </source>
</evidence>
<proteinExistence type="inferred from homology"/>
<dbReference type="GO" id="GO:0006338">
    <property type="term" value="P:chromatin remodeling"/>
    <property type="evidence" value="ECO:0007669"/>
    <property type="project" value="InterPro"/>
</dbReference>
<dbReference type="InterPro" id="IPR006939">
    <property type="entry name" value="SNF5"/>
</dbReference>
<evidence type="ECO:0000256" key="2">
    <source>
        <dbReference type="ARBA" id="ARBA00010239"/>
    </source>
</evidence>
<comment type="similarity">
    <text evidence="2">Belongs to the SNF5 family.</text>
</comment>
<dbReference type="Pfam" id="PF04855">
    <property type="entry name" value="SNF5"/>
    <property type="match status" value="1"/>
</dbReference>
<sequence length="209" mass="24160">MEALAGVQEALCPIRLDIDTEDMKLRDTFMWNVNEQHLTPEQFAEILCDDLDIPPDQFVAPIAESIKGQVDEYEALQSIYLGEDEDLEYRTTIELDLHLGSVHYCDRFEWDLASSWPTPEGFARQLCADLGVGGEFVNCIAHALHEQLYRHRKEKILRLEETDEQEEEHPPLESVFRPPIEAERWSPLMELLSPDALEKALLEKERGLR</sequence>
<name>A0A8H8DH80_9FUNG</name>
<keyword evidence="4" id="KW-0804">Transcription</keyword>
<gene>
    <name evidence="6" type="ORF">BJ554DRAFT_1700</name>
</gene>
<comment type="subcellular location">
    <subcellularLocation>
        <location evidence="1">Nucleus</location>
    </subcellularLocation>
</comment>
<protein>
    <submittedName>
        <fullName evidence="6">SWI/SNF-related matrix-associated actin-dependent regulator of chromatin subfamily B member 1</fullName>
    </submittedName>
</protein>
<keyword evidence="5" id="KW-0539">Nucleus</keyword>
<dbReference type="Proteomes" id="UP000673691">
    <property type="component" value="Unassembled WGS sequence"/>
</dbReference>
<evidence type="ECO:0000256" key="5">
    <source>
        <dbReference type="ARBA" id="ARBA00023242"/>
    </source>
</evidence>
<reference evidence="6 7" key="1">
    <citation type="journal article" name="Sci. Rep.">
        <title>Genome-scale phylogenetic analyses confirm Olpidium as the closest living zoosporic fungus to the non-flagellated, terrestrial fungi.</title>
        <authorList>
            <person name="Chang Y."/>
            <person name="Rochon D."/>
            <person name="Sekimoto S."/>
            <person name="Wang Y."/>
            <person name="Chovatia M."/>
            <person name="Sandor L."/>
            <person name="Salamov A."/>
            <person name="Grigoriev I.V."/>
            <person name="Stajich J.E."/>
            <person name="Spatafora J.W."/>
        </authorList>
    </citation>
    <scope>NUCLEOTIDE SEQUENCE [LARGE SCALE GENOMIC DNA]</scope>
    <source>
        <strain evidence="6">S191</strain>
    </source>
</reference>
<comment type="caution">
    <text evidence="6">The sequence shown here is derived from an EMBL/GenBank/DDBJ whole genome shotgun (WGS) entry which is preliminary data.</text>
</comment>
<organism evidence="6 7">
    <name type="scientific">Olpidium bornovanus</name>
    <dbReference type="NCBI Taxonomy" id="278681"/>
    <lineage>
        <taxon>Eukaryota</taxon>
        <taxon>Fungi</taxon>
        <taxon>Fungi incertae sedis</taxon>
        <taxon>Olpidiomycota</taxon>
        <taxon>Olpidiomycotina</taxon>
        <taxon>Olpidiomycetes</taxon>
        <taxon>Olpidiales</taxon>
        <taxon>Olpidiaceae</taxon>
        <taxon>Olpidium</taxon>
    </lineage>
</organism>
<keyword evidence="7" id="KW-1185">Reference proteome</keyword>
<keyword evidence="3" id="KW-0805">Transcription regulation</keyword>
<accession>A0A8H8DH80</accession>
<dbReference type="OrthoDB" id="10258327at2759"/>
<dbReference type="PANTHER" id="PTHR10019">
    <property type="entry name" value="SNF5"/>
    <property type="match status" value="1"/>
</dbReference>